<protein>
    <submittedName>
        <fullName evidence="1">Uncharacterized protein</fullName>
    </submittedName>
</protein>
<name>A0ABT7J9L1_9ACTN</name>
<dbReference type="RefSeq" id="WP_285436937.1">
    <property type="nucleotide sequence ID" value="NZ_JASJUS010000050.1"/>
</dbReference>
<evidence type="ECO:0000313" key="1">
    <source>
        <dbReference type="EMBL" id="MDL2081571.1"/>
    </source>
</evidence>
<reference evidence="1 2" key="1">
    <citation type="submission" date="2023-05" db="EMBL/GenBank/DDBJ databases">
        <title>Streptomyces fuscus sp. nov., a brown-black pigment producing actinomyces isolated from dry sand of Sea duck farm.</title>
        <authorList>
            <person name="Xie J."/>
            <person name="Shen N."/>
        </authorList>
    </citation>
    <scope>NUCLEOTIDE SEQUENCE [LARGE SCALE GENOMIC DNA]</scope>
    <source>
        <strain evidence="1 2">GXMU-J15</strain>
    </source>
</reference>
<dbReference type="EMBL" id="JASJUS010000050">
    <property type="protein sequence ID" value="MDL2081571.1"/>
    <property type="molecule type" value="Genomic_DNA"/>
</dbReference>
<organism evidence="1 2">
    <name type="scientific">Streptomyces fuscus</name>
    <dbReference type="NCBI Taxonomy" id="3048495"/>
    <lineage>
        <taxon>Bacteria</taxon>
        <taxon>Bacillati</taxon>
        <taxon>Actinomycetota</taxon>
        <taxon>Actinomycetes</taxon>
        <taxon>Kitasatosporales</taxon>
        <taxon>Streptomycetaceae</taxon>
        <taxon>Streptomyces</taxon>
    </lineage>
</organism>
<accession>A0ABT7J9L1</accession>
<comment type="caution">
    <text evidence="1">The sequence shown here is derived from an EMBL/GenBank/DDBJ whole genome shotgun (WGS) entry which is preliminary data.</text>
</comment>
<proteinExistence type="predicted"/>
<keyword evidence="2" id="KW-1185">Reference proteome</keyword>
<evidence type="ECO:0000313" key="2">
    <source>
        <dbReference type="Proteomes" id="UP001241926"/>
    </source>
</evidence>
<sequence length="57" mass="6297">MRHKGLPSELTPGDMVKITGGTWRVVQVEYRSRVVPVRVSGSQSVSEKEKTVAQADE</sequence>
<dbReference type="Proteomes" id="UP001241926">
    <property type="component" value="Unassembled WGS sequence"/>
</dbReference>
<gene>
    <name evidence="1" type="ORF">QNN03_34590</name>
</gene>